<evidence type="ECO:0000256" key="4">
    <source>
        <dbReference type="ARBA" id="ARBA00022833"/>
    </source>
</evidence>
<dbReference type="PANTHER" id="PTHR12547:SF18">
    <property type="entry name" value="PROTEIN TIS11"/>
    <property type="match status" value="1"/>
</dbReference>
<reference evidence="8" key="1">
    <citation type="journal article" date="2016" name="PLoS Negl. Trop. Dis.">
        <title>A Deep Insight into the Sialome of Rhodnius neglectus, a Vector of Chagas Disease.</title>
        <authorList>
            <person name="Santiago P.B."/>
            <person name="Assumpcao T.C."/>
            <person name="Araujo C.N."/>
            <person name="Bastos I.M."/>
            <person name="Neves D."/>
            <person name="Silva I.G."/>
            <person name="Charneau S."/>
            <person name="Queiroz R.M."/>
            <person name="Raiol T."/>
            <person name="Oliveira J.V."/>
            <person name="Sousa M.V."/>
            <person name="Calvo E."/>
            <person name="Ribeiro J.M."/>
            <person name="Santana J.M."/>
        </authorList>
    </citation>
    <scope>NUCLEOTIDE SEQUENCE</scope>
    <source>
        <tissue evidence="8">Salivary glands</tissue>
    </source>
</reference>
<dbReference type="FunFam" id="4.10.1000.10:FF:000001">
    <property type="entry name" value="zinc finger CCCH domain-containing protein 15-like"/>
    <property type="match status" value="1"/>
</dbReference>
<feature type="domain" description="C3H1-type" evidence="7">
    <location>
        <begin position="87"/>
        <end position="115"/>
    </location>
</feature>
<feature type="domain" description="C3H1-type" evidence="7">
    <location>
        <begin position="125"/>
        <end position="153"/>
    </location>
</feature>
<dbReference type="EMBL" id="GDKW01000121">
    <property type="protein sequence ID" value="JAI56474.1"/>
    <property type="molecule type" value="mRNA"/>
</dbReference>
<dbReference type="InterPro" id="IPR000571">
    <property type="entry name" value="Znf_CCCH"/>
</dbReference>
<feature type="compositionally biased region" description="Low complexity" evidence="6">
    <location>
        <begin position="158"/>
        <end position="167"/>
    </location>
</feature>
<organism evidence="8">
    <name type="scientific">Rhodnius neglectus</name>
    <dbReference type="NCBI Taxonomy" id="72488"/>
    <lineage>
        <taxon>Eukaryota</taxon>
        <taxon>Metazoa</taxon>
        <taxon>Ecdysozoa</taxon>
        <taxon>Arthropoda</taxon>
        <taxon>Hexapoda</taxon>
        <taxon>Insecta</taxon>
        <taxon>Pterygota</taxon>
        <taxon>Neoptera</taxon>
        <taxon>Paraneoptera</taxon>
        <taxon>Hemiptera</taxon>
        <taxon>Heteroptera</taxon>
        <taxon>Panheteroptera</taxon>
        <taxon>Cimicomorpha</taxon>
        <taxon>Reduviidae</taxon>
        <taxon>Triatominae</taxon>
        <taxon>Rhodnius</taxon>
    </lineage>
</organism>
<dbReference type="AlphaFoldDB" id="A0A0P4VNX8"/>
<keyword evidence="3 5" id="KW-0863">Zinc-finger</keyword>
<dbReference type="InterPro" id="IPR036855">
    <property type="entry name" value="Znf_CCCH_sf"/>
</dbReference>
<dbReference type="InterPro" id="IPR045877">
    <property type="entry name" value="ZFP36-like"/>
</dbReference>
<dbReference type="SMART" id="SM00356">
    <property type="entry name" value="ZnF_C3H1"/>
    <property type="match status" value="2"/>
</dbReference>
<feature type="region of interest" description="Disordered" evidence="6">
    <location>
        <begin position="156"/>
        <end position="240"/>
    </location>
</feature>
<feature type="compositionally biased region" description="Pro residues" evidence="6">
    <location>
        <begin position="225"/>
        <end position="234"/>
    </location>
</feature>
<evidence type="ECO:0000256" key="3">
    <source>
        <dbReference type="ARBA" id="ARBA00022771"/>
    </source>
</evidence>
<evidence type="ECO:0000256" key="5">
    <source>
        <dbReference type="PROSITE-ProRule" id="PRU00723"/>
    </source>
</evidence>
<dbReference type="Gene3D" id="4.10.1000.10">
    <property type="entry name" value="Zinc finger, CCCH-type"/>
    <property type="match status" value="2"/>
</dbReference>
<dbReference type="PANTHER" id="PTHR12547">
    <property type="entry name" value="CCCH ZINC FINGER/TIS11-RELATED"/>
    <property type="match status" value="1"/>
</dbReference>
<accession>A0A0P4VNX8</accession>
<protein>
    <submittedName>
        <fullName evidence="8">Protein tis11-like isoform x2</fullName>
    </submittedName>
</protein>
<proteinExistence type="evidence at transcript level"/>
<keyword evidence="2" id="KW-0677">Repeat</keyword>
<evidence type="ECO:0000313" key="8">
    <source>
        <dbReference type="EMBL" id="JAI56474.1"/>
    </source>
</evidence>
<keyword evidence="1 5" id="KW-0479">Metal-binding</keyword>
<dbReference type="FunFam" id="4.10.1000.10:FF:000002">
    <property type="entry name" value="Zinc finger protein 36, C3H1 type-like 1"/>
    <property type="match status" value="1"/>
</dbReference>
<evidence type="ECO:0000256" key="2">
    <source>
        <dbReference type="ARBA" id="ARBA00022737"/>
    </source>
</evidence>
<dbReference type="SUPFAM" id="SSF90229">
    <property type="entry name" value="CCCH zinc finger"/>
    <property type="match status" value="2"/>
</dbReference>
<evidence type="ECO:0000256" key="6">
    <source>
        <dbReference type="SAM" id="MobiDB-lite"/>
    </source>
</evidence>
<dbReference type="Pfam" id="PF00642">
    <property type="entry name" value="zf-CCCH"/>
    <property type="match status" value="2"/>
</dbReference>
<dbReference type="PROSITE" id="PS50103">
    <property type="entry name" value="ZF_C3H1"/>
    <property type="match status" value="2"/>
</dbReference>
<keyword evidence="4 5" id="KW-0862">Zinc</keyword>
<sequence>MSAAVMSSSLYDFGELFLKQQQQQQQNDVSKLGWDSLSNDGETVMGRNLSLVTSFLLDNIANPHRRIERTQSEPTKTPSINVNTSSRYKTELCRPYEESGTCKYGDKCQFAHGGHELRCLVRHPKYKTELCRTFHSVGFCPYGPRCHFIHNADEARSNNNNNTTATTTGGGGPLVSSNNKSSRPRPLSLETNNNTTPSPPSSQGSMSPPPAYTFSASSGATITPPHSPPPPPASPERLPVFNRISAPNSHLLYNSMTLRFHGSELLA</sequence>
<evidence type="ECO:0000259" key="7">
    <source>
        <dbReference type="PROSITE" id="PS50103"/>
    </source>
</evidence>
<feature type="zinc finger region" description="C3H1-type" evidence="5">
    <location>
        <begin position="87"/>
        <end position="115"/>
    </location>
</feature>
<evidence type="ECO:0000256" key="1">
    <source>
        <dbReference type="ARBA" id="ARBA00022723"/>
    </source>
</evidence>
<name>A0A0P4VNX8_9HEMI</name>
<dbReference type="GO" id="GO:0008270">
    <property type="term" value="F:zinc ion binding"/>
    <property type="evidence" value="ECO:0007669"/>
    <property type="project" value="UniProtKB-KW"/>
</dbReference>
<dbReference type="GO" id="GO:0003729">
    <property type="term" value="F:mRNA binding"/>
    <property type="evidence" value="ECO:0007669"/>
    <property type="project" value="InterPro"/>
</dbReference>
<feature type="zinc finger region" description="C3H1-type" evidence="5">
    <location>
        <begin position="125"/>
        <end position="153"/>
    </location>
</feature>